<sequence length="186" mass="20252">MSKPPVARDKFEPVTLDHGVTSDPVFGAWLVDAGAAARGRLRASRPTQLQAIDDKPGLTLLAGASGTGRTLAAQSIARRLGRPVYRIDLASIASKYIGETEKALDRLFDATQAQSAILLLDEADALFGKRSEVRDAHDRYANIEVSYLLQRLEAYQGVVILAANARANLDPAFLRRLRHNIDFPSS</sequence>
<reference evidence="5" key="1">
    <citation type="submission" date="2021-05" db="EMBL/GenBank/DDBJ databases">
        <title>Genome of Sphingobium sp. strain.</title>
        <authorList>
            <person name="Fan R."/>
        </authorList>
    </citation>
    <scope>NUCLEOTIDE SEQUENCE</scope>
    <source>
        <strain evidence="5">H33</strain>
    </source>
</reference>
<name>A0A9X1DEJ9_9SPHN</name>
<dbReference type="SUPFAM" id="SSF52540">
    <property type="entry name" value="P-loop containing nucleoside triphosphate hydrolases"/>
    <property type="match status" value="1"/>
</dbReference>
<dbReference type="Proteomes" id="UP001138757">
    <property type="component" value="Unassembled WGS sequence"/>
</dbReference>
<organism evidence="5 6">
    <name type="scientific">Sphingobium nicotianae</name>
    <dbReference type="NCBI Taxonomy" id="2782607"/>
    <lineage>
        <taxon>Bacteria</taxon>
        <taxon>Pseudomonadati</taxon>
        <taxon>Pseudomonadota</taxon>
        <taxon>Alphaproteobacteria</taxon>
        <taxon>Sphingomonadales</taxon>
        <taxon>Sphingomonadaceae</taxon>
        <taxon>Sphingobium</taxon>
    </lineage>
</organism>
<dbReference type="InterPro" id="IPR050221">
    <property type="entry name" value="26S_Proteasome_ATPase"/>
</dbReference>
<evidence type="ECO:0000256" key="3">
    <source>
        <dbReference type="ARBA" id="ARBA00022840"/>
    </source>
</evidence>
<keyword evidence="6" id="KW-1185">Reference proteome</keyword>
<dbReference type="EMBL" id="JAHGAW010000009">
    <property type="protein sequence ID" value="MBT2188103.1"/>
    <property type="molecule type" value="Genomic_DNA"/>
</dbReference>
<evidence type="ECO:0000313" key="6">
    <source>
        <dbReference type="Proteomes" id="UP001138757"/>
    </source>
</evidence>
<dbReference type="GO" id="GO:0016887">
    <property type="term" value="F:ATP hydrolysis activity"/>
    <property type="evidence" value="ECO:0007669"/>
    <property type="project" value="InterPro"/>
</dbReference>
<dbReference type="Pfam" id="PF00004">
    <property type="entry name" value="AAA"/>
    <property type="match status" value="1"/>
</dbReference>
<comment type="similarity">
    <text evidence="1">Belongs to the AAA ATPase family.</text>
</comment>
<evidence type="ECO:0000256" key="1">
    <source>
        <dbReference type="ARBA" id="ARBA00006914"/>
    </source>
</evidence>
<dbReference type="Gene3D" id="3.40.50.300">
    <property type="entry name" value="P-loop containing nucleotide triphosphate hydrolases"/>
    <property type="match status" value="1"/>
</dbReference>
<evidence type="ECO:0000313" key="5">
    <source>
        <dbReference type="EMBL" id="MBT2188103.1"/>
    </source>
</evidence>
<dbReference type="InterPro" id="IPR027417">
    <property type="entry name" value="P-loop_NTPase"/>
</dbReference>
<dbReference type="SMART" id="SM00382">
    <property type="entry name" value="AAA"/>
    <property type="match status" value="1"/>
</dbReference>
<dbReference type="RefSeq" id="WP_214624360.1">
    <property type="nucleotide sequence ID" value="NZ_JAHGAW010000009.1"/>
</dbReference>
<feature type="domain" description="AAA+ ATPase" evidence="4">
    <location>
        <begin position="55"/>
        <end position="183"/>
    </location>
</feature>
<evidence type="ECO:0000256" key="2">
    <source>
        <dbReference type="ARBA" id="ARBA00022741"/>
    </source>
</evidence>
<keyword evidence="3 5" id="KW-0067">ATP-binding</keyword>
<evidence type="ECO:0000259" key="4">
    <source>
        <dbReference type="SMART" id="SM00382"/>
    </source>
</evidence>
<gene>
    <name evidence="5" type="ORF">KK488_14200</name>
</gene>
<dbReference type="AlphaFoldDB" id="A0A9X1DEJ9"/>
<keyword evidence="2" id="KW-0547">Nucleotide-binding</keyword>
<comment type="caution">
    <text evidence="5">The sequence shown here is derived from an EMBL/GenBank/DDBJ whole genome shotgun (WGS) entry which is preliminary data.</text>
</comment>
<dbReference type="PANTHER" id="PTHR23073">
    <property type="entry name" value="26S PROTEASOME REGULATORY SUBUNIT"/>
    <property type="match status" value="1"/>
</dbReference>
<accession>A0A9X1DEJ9</accession>
<protein>
    <submittedName>
        <fullName evidence="5">ATP-binding protein</fullName>
    </submittedName>
</protein>
<dbReference type="InterPro" id="IPR003959">
    <property type="entry name" value="ATPase_AAA_core"/>
</dbReference>
<dbReference type="InterPro" id="IPR003593">
    <property type="entry name" value="AAA+_ATPase"/>
</dbReference>
<dbReference type="CDD" id="cd19481">
    <property type="entry name" value="RecA-like_protease"/>
    <property type="match status" value="1"/>
</dbReference>
<proteinExistence type="inferred from homology"/>
<dbReference type="GO" id="GO:0005524">
    <property type="term" value="F:ATP binding"/>
    <property type="evidence" value="ECO:0007669"/>
    <property type="project" value="UniProtKB-KW"/>
</dbReference>